<keyword evidence="1" id="KW-0472">Membrane</keyword>
<dbReference type="AlphaFoldDB" id="A0A1G2FWI3"/>
<organism evidence="2 3">
    <name type="scientific">Candidatus Ryanbacteria bacterium RIFCSPHIGHO2_01_45_13</name>
    <dbReference type="NCBI Taxonomy" id="1802112"/>
    <lineage>
        <taxon>Bacteria</taxon>
        <taxon>Candidatus Ryaniibacteriota</taxon>
    </lineage>
</organism>
<feature type="transmembrane region" description="Helical" evidence="1">
    <location>
        <begin position="71"/>
        <end position="91"/>
    </location>
</feature>
<comment type="caution">
    <text evidence="2">The sequence shown here is derived from an EMBL/GenBank/DDBJ whole genome shotgun (WGS) entry which is preliminary data.</text>
</comment>
<feature type="transmembrane region" description="Helical" evidence="1">
    <location>
        <begin position="47"/>
        <end position="64"/>
    </location>
</feature>
<gene>
    <name evidence="2" type="ORF">A2W41_03615</name>
</gene>
<accession>A0A1G2FWI3</accession>
<feature type="transmembrane region" description="Helical" evidence="1">
    <location>
        <begin position="106"/>
        <end position="125"/>
    </location>
</feature>
<keyword evidence="1" id="KW-0812">Transmembrane</keyword>
<proteinExistence type="predicted"/>
<sequence length="137" mass="15538">MSLIKERNQEKLFVVVALVMLVAWEVFVKFFASIPILHLIVTFQLDKFFHVIGGAFLAGVFLLLSRNLQLLQTLLLVLVFAVFFEVLEFLFDGEVIDFFYNRPDLWVGDLVGDIIAGLAGAVLYWKATLGRKKVTQA</sequence>
<dbReference type="Proteomes" id="UP000176700">
    <property type="component" value="Unassembled WGS sequence"/>
</dbReference>
<evidence type="ECO:0000313" key="3">
    <source>
        <dbReference type="Proteomes" id="UP000176700"/>
    </source>
</evidence>
<dbReference type="EMBL" id="MHNI01000018">
    <property type="protein sequence ID" value="OGZ42444.1"/>
    <property type="molecule type" value="Genomic_DNA"/>
</dbReference>
<reference evidence="2 3" key="1">
    <citation type="journal article" date="2016" name="Nat. Commun.">
        <title>Thousands of microbial genomes shed light on interconnected biogeochemical processes in an aquifer system.</title>
        <authorList>
            <person name="Anantharaman K."/>
            <person name="Brown C.T."/>
            <person name="Hug L.A."/>
            <person name="Sharon I."/>
            <person name="Castelle C.J."/>
            <person name="Probst A.J."/>
            <person name="Thomas B.C."/>
            <person name="Singh A."/>
            <person name="Wilkins M.J."/>
            <person name="Karaoz U."/>
            <person name="Brodie E.L."/>
            <person name="Williams K.H."/>
            <person name="Hubbard S.S."/>
            <person name="Banfield J.F."/>
        </authorList>
    </citation>
    <scope>NUCLEOTIDE SEQUENCE [LARGE SCALE GENOMIC DNA]</scope>
</reference>
<name>A0A1G2FWI3_9BACT</name>
<feature type="transmembrane region" description="Helical" evidence="1">
    <location>
        <begin position="12"/>
        <end position="41"/>
    </location>
</feature>
<keyword evidence="1" id="KW-1133">Transmembrane helix</keyword>
<protein>
    <recommendedName>
        <fullName evidence="4">VanZ-like domain-containing protein</fullName>
    </recommendedName>
</protein>
<evidence type="ECO:0000256" key="1">
    <source>
        <dbReference type="SAM" id="Phobius"/>
    </source>
</evidence>
<evidence type="ECO:0008006" key="4">
    <source>
        <dbReference type="Google" id="ProtNLM"/>
    </source>
</evidence>
<evidence type="ECO:0000313" key="2">
    <source>
        <dbReference type="EMBL" id="OGZ42444.1"/>
    </source>
</evidence>